<dbReference type="EMBL" id="JBBJCI010000031">
    <property type="protein sequence ID" value="KAK7254261.1"/>
    <property type="molecule type" value="Genomic_DNA"/>
</dbReference>
<keyword evidence="1" id="KW-0472">Membrane</keyword>
<accession>A0ABR1GEN5</accession>
<protein>
    <submittedName>
        <fullName evidence="2">Uncharacterized protein</fullName>
    </submittedName>
</protein>
<feature type="transmembrane region" description="Helical" evidence="1">
    <location>
        <begin position="70"/>
        <end position="90"/>
    </location>
</feature>
<organism evidence="2 3">
    <name type="scientific">Aureococcus anophagefferens</name>
    <name type="common">Harmful bloom alga</name>
    <dbReference type="NCBI Taxonomy" id="44056"/>
    <lineage>
        <taxon>Eukaryota</taxon>
        <taxon>Sar</taxon>
        <taxon>Stramenopiles</taxon>
        <taxon>Ochrophyta</taxon>
        <taxon>Pelagophyceae</taxon>
        <taxon>Pelagomonadales</taxon>
        <taxon>Pelagomonadaceae</taxon>
        <taxon>Aureococcus</taxon>
    </lineage>
</organism>
<feature type="transmembrane region" description="Helical" evidence="1">
    <location>
        <begin position="132"/>
        <end position="151"/>
    </location>
</feature>
<name>A0ABR1GEN5_AURAN</name>
<keyword evidence="1" id="KW-1133">Transmembrane helix</keyword>
<sequence length="258" mass="28245">MDKNDDPCGDPDDVRVARCGSPASDLVFHRVEFCSSFVYACVEAAALAYTPRAISSISRRPMLLRMPARMLLFFDIVATFVPAALVVANLDAFEVAAHEIEWCNELTMSFVNLIVLESLVRRRRGATAVESRATVLLAGLVSAAAPLFQLFSAARRLLFPTFRARDLSSVVYNCTPAPNGERVAHFSECIFCATGAFVTFWFCLDNWAAAEEEEVHCIMYGRGACDDCTAYDAVKTLELVDSPSLNGAARARKGAHLV</sequence>
<keyword evidence="1" id="KW-0812">Transmembrane</keyword>
<comment type="caution">
    <text evidence="2">The sequence shown here is derived from an EMBL/GenBank/DDBJ whole genome shotgun (WGS) entry which is preliminary data.</text>
</comment>
<evidence type="ECO:0000313" key="2">
    <source>
        <dbReference type="EMBL" id="KAK7254261.1"/>
    </source>
</evidence>
<gene>
    <name evidence="2" type="ORF">SO694_00009268</name>
</gene>
<reference evidence="2 3" key="1">
    <citation type="submission" date="2024-03" db="EMBL/GenBank/DDBJ databases">
        <title>Aureococcus anophagefferens CCMP1851 and Kratosvirus quantuckense: Draft genome of a second virus-susceptible host strain in the model system.</title>
        <authorList>
            <person name="Chase E."/>
            <person name="Truchon A.R."/>
            <person name="Schepens W."/>
            <person name="Wilhelm S.W."/>
        </authorList>
    </citation>
    <scope>NUCLEOTIDE SEQUENCE [LARGE SCALE GENOMIC DNA]</scope>
    <source>
        <strain evidence="2 3">CCMP1851</strain>
    </source>
</reference>
<evidence type="ECO:0000313" key="3">
    <source>
        <dbReference type="Proteomes" id="UP001363151"/>
    </source>
</evidence>
<evidence type="ECO:0000256" key="1">
    <source>
        <dbReference type="SAM" id="Phobius"/>
    </source>
</evidence>
<keyword evidence="3" id="KW-1185">Reference proteome</keyword>
<dbReference type="Proteomes" id="UP001363151">
    <property type="component" value="Unassembled WGS sequence"/>
</dbReference>
<proteinExistence type="predicted"/>